<organism evidence="1 2">
    <name type="scientific">Drosophila simulans</name>
    <name type="common">Fruit fly</name>
    <dbReference type="NCBI Taxonomy" id="7240"/>
    <lineage>
        <taxon>Eukaryota</taxon>
        <taxon>Metazoa</taxon>
        <taxon>Ecdysozoa</taxon>
        <taxon>Arthropoda</taxon>
        <taxon>Hexapoda</taxon>
        <taxon>Insecta</taxon>
        <taxon>Pterygota</taxon>
        <taxon>Neoptera</taxon>
        <taxon>Endopterygota</taxon>
        <taxon>Diptera</taxon>
        <taxon>Brachycera</taxon>
        <taxon>Muscomorpha</taxon>
        <taxon>Ephydroidea</taxon>
        <taxon>Drosophilidae</taxon>
        <taxon>Drosophila</taxon>
        <taxon>Sophophora</taxon>
    </lineage>
</organism>
<dbReference type="OMA" id="RHIMSAR"/>
<dbReference type="Proteomes" id="UP000000304">
    <property type="component" value="Chromosome 3L"/>
</dbReference>
<proteinExistence type="predicted"/>
<name>B4QM30_DROSI</name>
<keyword evidence="2" id="KW-1185">Reference proteome</keyword>
<dbReference type="AlphaFoldDB" id="B4QM30"/>
<dbReference type="EMBL" id="CM000363">
    <property type="protein sequence ID" value="EDX09713.1"/>
    <property type="molecule type" value="Genomic_DNA"/>
</dbReference>
<protein>
    <submittedName>
        <fullName evidence="1">GD12983</fullName>
    </submittedName>
</protein>
<dbReference type="STRING" id="7240.B4QM30"/>
<evidence type="ECO:0000313" key="2">
    <source>
        <dbReference type="Proteomes" id="UP000000304"/>
    </source>
</evidence>
<sequence>MTNYENIINLPLNFNANNHAAGNNENNAKIAIVGEQLLNKMSQRDFSESGAPCRRRSSSLAIWRACSCTLCVLFDFDHWQQNRHIMSARSTRLAPPTLRR</sequence>
<dbReference type="PhylomeDB" id="B4QM30"/>
<accession>B4QM30</accession>
<evidence type="ECO:0000313" key="1">
    <source>
        <dbReference type="EMBL" id="EDX09713.1"/>
    </source>
</evidence>
<dbReference type="HOGENOM" id="CLU_183234_0_0_1"/>
<reference evidence="1 2" key="1">
    <citation type="journal article" date="2007" name="Nature">
        <title>Evolution of genes and genomes on the Drosophila phylogeny.</title>
        <authorList>
            <consortium name="Drosophila 12 Genomes Consortium"/>
            <person name="Clark A.G."/>
            <person name="Eisen M.B."/>
            <person name="Smith D.R."/>
            <person name="Bergman C.M."/>
            <person name="Oliver B."/>
            <person name="Markow T.A."/>
            <person name="Kaufman T.C."/>
            <person name="Kellis M."/>
            <person name="Gelbart W."/>
            <person name="Iyer V.N."/>
            <person name="Pollard D.A."/>
            <person name="Sackton T.B."/>
            <person name="Larracuente A.M."/>
            <person name="Singh N.D."/>
            <person name="Abad J.P."/>
            <person name="Abt D.N."/>
            <person name="Adryan B."/>
            <person name="Aguade M."/>
            <person name="Akashi H."/>
            <person name="Anderson W.W."/>
            <person name="Aquadro C.F."/>
            <person name="Ardell D.H."/>
            <person name="Arguello R."/>
            <person name="Artieri C.G."/>
            <person name="Barbash D.A."/>
            <person name="Barker D."/>
            <person name="Barsanti P."/>
            <person name="Batterham P."/>
            <person name="Batzoglou S."/>
            <person name="Begun D."/>
            <person name="Bhutkar A."/>
            <person name="Blanco E."/>
            <person name="Bosak S.A."/>
            <person name="Bradley R.K."/>
            <person name="Brand A.D."/>
            <person name="Brent M.R."/>
            <person name="Brooks A.N."/>
            <person name="Brown R.H."/>
            <person name="Butlin R.K."/>
            <person name="Caggese C."/>
            <person name="Calvi B.R."/>
            <person name="Bernardo de Carvalho A."/>
            <person name="Caspi A."/>
            <person name="Castrezana S."/>
            <person name="Celniker S.E."/>
            <person name="Chang J.L."/>
            <person name="Chapple C."/>
            <person name="Chatterji S."/>
            <person name="Chinwalla A."/>
            <person name="Civetta A."/>
            <person name="Clifton S.W."/>
            <person name="Comeron J.M."/>
            <person name="Costello J.C."/>
            <person name="Coyne J.A."/>
            <person name="Daub J."/>
            <person name="David R.G."/>
            <person name="Delcher A.L."/>
            <person name="Delehaunty K."/>
            <person name="Do C.B."/>
            <person name="Ebling H."/>
            <person name="Edwards K."/>
            <person name="Eickbush T."/>
            <person name="Evans J.D."/>
            <person name="Filipski A."/>
            <person name="Findeiss S."/>
            <person name="Freyhult E."/>
            <person name="Fulton L."/>
            <person name="Fulton R."/>
            <person name="Garcia A.C."/>
            <person name="Gardiner A."/>
            <person name="Garfield D.A."/>
            <person name="Garvin B.E."/>
            <person name="Gibson G."/>
            <person name="Gilbert D."/>
            <person name="Gnerre S."/>
            <person name="Godfrey J."/>
            <person name="Good R."/>
            <person name="Gotea V."/>
            <person name="Gravely B."/>
            <person name="Greenberg A.J."/>
            <person name="Griffiths-Jones S."/>
            <person name="Gross S."/>
            <person name="Guigo R."/>
            <person name="Gustafson E.A."/>
            <person name="Haerty W."/>
            <person name="Hahn M.W."/>
            <person name="Halligan D.L."/>
            <person name="Halpern A.L."/>
            <person name="Halter G.M."/>
            <person name="Han M.V."/>
            <person name="Heger A."/>
            <person name="Hillier L."/>
            <person name="Hinrichs A.S."/>
            <person name="Holmes I."/>
            <person name="Hoskins R.A."/>
            <person name="Hubisz M.J."/>
            <person name="Hultmark D."/>
            <person name="Huntley M.A."/>
            <person name="Jaffe D.B."/>
            <person name="Jagadeeshan S."/>
            <person name="Jeck W.R."/>
            <person name="Johnson J."/>
            <person name="Jones C.D."/>
            <person name="Jordan W.C."/>
            <person name="Karpen G.H."/>
            <person name="Kataoka E."/>
            <person name="Keightley P.D."/>
            <person name="Kheradpour P."/>
            <person name="Kirkness E.F."/>
            <person name="Koerich L.B."/>
            <person name="Kristiansen K."/>
            <person name="Kudrna D."/>
            <person name="Kulathinal R.J."/>
            <person name="Kumar S."/>
            <person name="Kwok R."/>
            <person name="Lander E."/>
            <person name="Langley C.H."/>
            <person name="Lapoint R."/>
            <person name="Lazzaro B.P."/>
            <person name="Lee S.J."/>
            <person name="Levesque L."/>
            <person name="Li R."/>
            <person name="Lin C.F."/>
            <person name="Lin M.F."/>
            <person name="Lindblad-Toh K."/>
            <person name="Llopart A."/>
            <person name="Long M."/>
            <person name="Low L."/>
            <person name="Lozovsky E."/>
            <person name="Lu J."/>
            <person name="Luo M."/>
            <person name="Machado C.A."/>
            <person name="Makalowski W."/>
            <person name="Marzo M."/>
            <person name="Matsuda M."/>
            <person name="Matzkin L."/>
            <person name="McAllister B."/>
            <person name="McBride C.S."/>
            <person name="McKernan B."/>
            <person name="McKernan K."/>
            <person name="Mendez-Lago M."/>
            <person name="Minx P."/>
            <person name="Mollenhauer M.U."/>
            <person name="Montooth K."/>
            <person name="Mount S.M."/>
            <person name="Mu X."/>
            <person name="Myers E."/>
            <person name="Negre B."/>
            <person name="Newfeld S."/>
            <person name="Nielsen R."/>
            <person name="Noor M.A."/>
            <person name="O'Grady P."/>
            <person name="Pachter L."/>
            <person name="Papaceit M."/>
            <person name="Parisi M.J."/>
            <person name="Parisi M."/>
            <person name="Parts L."/>
            <person name="Pedersen J.S."/>
            <person name="Pesole G."/>
            <person name="Phillippy A.M."/>
            <person name="Ponting C.P."/>
            <person name="Pop M."/>
            <person name="Porcelli D."/>
            <person name="Powell J.R."/>
            <person name="Prohaska S."/>
            <person name="Pruitt K."/>
            <person name="Puig M."/>
            <person name="Quesneville H."/>
            <person name="Ram K.R."/>
            <person name="Rand D."/>
            <person name="Rasmussen M.D."/>
            <person name="Reed L.K."/>
            <person name="Reenan R."/>
            <person name="Reily A."/>
            <person name="Remington K.A."/>
            <person name="Rieger T.T."/>
            <person name="Ritchie M.G."/>
            <person name="Robin C."/>
            <person name="Rogers Y.H."/>
            <person name="Rohde C."/>
            <person name="Rozas J."/>
            <person name="Rubenfield M.J."/>
            <person name="Ruiz A."/>
            <person name="Russo S."/>
            <person name="Salzberg S.L."/>
            <person name="Sanchez-Gracia A."/>
            <person name="Saranga D.J."/>
            <person name="Sato H."/>
            <person name="Schaeffer S.W."/>
            <person name="Schatz M.C."/>
            <person name="Schlenke T."/>
            <person name="Schwartz R."/>
            <person name="Segarra C."/>
            <person name="Singh R.S."/>
            <person name="Sirot L."/>
            <person name="Sirota M."/>
            <person name="Sisneros N.B."/>
            <person name="Smith C.D."/>
            <person name="Smith T.F."/>
            <person name="Spieth J."/>
            <person name="Stage D.E."/>
            <person name="Stark A."/>
            <person name="Stephan W."/>
            <person name="Strausberg R.L."/>
            <person name="Strempel S."/>
            <person name="Sturgill D."/>
            <person name="Sutton G."/>
            <person name="Sutton G.G."/>
            <person name="Tao W."/>
            <person name="Teichmann S."/>
            <person name="Tobari Y.N."/>
            <person name="Tomimura Y."/>
            <person name="Tsolas J.M."/>
            <person name="Valente V.L."/>
            <person name="Venter E."/>
            <person name="Venter J.C."/>
            <person name="Vicario S."/>
            <person name="Vieira F.G."/>
            <person name="Vilella A.J."/>
            <person name="Villasante A."/>
            <person name="Walenz B."/>
            <person name="Wang J."/>
            <person name="Wasserman M."/>
            <person name="Watts T."/>
            <person name="Wilson D."/>
            <person name="Wilson R.K."/>
            <person name="Wing R.A."/>
            <person name="Wolfner M.F."/>
            <person name="Wong A."/>
            <person name="Wong G.K."/>
            <person name="Wu C.I."/>
            <person name="Wu G."/>
            <person name="Yamamoto D."/>
            <person name="Yang H.P."/>
            <person name="Yang S.P."/>
            <person name="Yorke J.A."/>
            <person name="Yoshida K."/>
            <person name="Zdobnov E."/>
            <person name="Zhang P."/>
            <person name="Zhang Y."/>
            <person name="Zimin A.V."/>
            <person name="Baldwin J."/>
            <person name="Abdouelleil A."/>
            <person name="Abdulkadir J."/>
            <person name="Abebe A."/>
            <person name="Abera B."/>
            <person name="Abreu J."/>
            <person name="Acer S.C."/>
            <person name="Aftuck L."/>
            <person name="Alexander A."/>
            <person name="An P."/>
            <person name="Anderson E."/>
            <person name="Anderson S."/>
            <person name="Arachi H."/>
            <person name="Azer M."/>
            <person name="Bachantsang P."/>
            <person name="Barry A."/>
            <person name="Bayul T."/>
            <person name="Berlin A."/>
            <person name="Bessette D."/>
            <person name="Bloom T."/>
            <person name="Blye J."/>
            <person name="Boguslavskiy L."/>
            <person name="Bonnet C."/>
            <person name="Boukhgalter B."/>
            <person name="Bourzgui I."/>
            <person name="Brown A."/>
            <person name="Cahill P."/>
            <person name="Channer S."/>
            <person name="Cheshatsang Y."/>
            <person name="Chuda L."/>
            <person name="Citroen M."/>
            <person name="Collymore A."/>
            <person name="Cooke P."/>
            <person name="Costello M."/>
            <person name="D'Aco K."/>
            <person name="Daza R."/>
            <person name="De Haan G."/>
            <person name="DeGray S."/>
            <person name="DeMaso C."/>
            <person name="Dhargay N."/>
            <person name="Dooley K."/>
            <person name="Dooley E."/>
            <person name="Doricent M."/>
            <person name="Dorje P."/>
            <person name="Dorjee K."/>
            <person name="Dupes A."/>
            <person name="Elong R."/>
            <person name="Falk J."/>
            <person name="Farina A."/>
            <person name="Faro S."/>
            <person name="Ferguson D."/>
            <person name="Fisher S."/>
            <person name="Foley C.D."/>
            <person name="Franke A."/>
            <person name="Friedrich D."/>
            <person name="Gadbois L."/>
            <person name="Gearin G."/>
            <person name="Gearin C.R."/>
            <person name="Giannoukos G."/>
            <person name="Goode T."/>
            <person name="Graham J."/>
            <person name="Grandbois E."/>
            <person name="Grewal S."/>
            <person name="Gyaltsen K."/>
            <person name="Hafez N."/>
            <person name="Hagos B."/>
            <person name="Hall J."/>
            <person name="Henson C."/>
            <person name="Hollinger A."/>
            <person name="Honan T."/>
            <person name="Huard M.D."/>
            <person name="Hughes L."/>
            <person name="Hurhula B."/>
            <person name="Husby M.E."/>
            <person name="Kamat A."/>
            <person name="Kanga B."/>
            <person name="Kashin S."/>
            <person name="Khazanovich D."/>
            <person name="Kisner P."/>
            <person name="Lance K."/>
            <person name="Lara M."/>
            <person name="Lee W."/>
            <person name="Lennon N."/>
            <person name="Letendre F."/>
            <person name="LeVine R."/>
            <person name="Lipovsky A."/>
            <person name="Liu X."/>
            <person name="Liu J."/>
            <person name="Liu S."/>
            <person name="Lokyitsang T."/>
            <person name="Lokyitsang Y."/>
            <person name="Lubonja R."/>
            <person name="Lui A."/>
            <person name="MacDonald P."/>
            <person name="Magnisalis V."/>
            <person name="Maru K."/>
            <person name="Matthews C."/>
            <person name="McCusker W."/>
            <person name="McDonough S."/>
            <person name="Mehta T."/>
            <person name="Meldrim J."/>
            <person name="Meneus L."/>
            <person name="Mihai O."/>
            <person name="Mihalev A."/>
            <person name="Mihova T."/>
            <person name="Mittelman R."/>
            <person name="Mlenga V."/>
            <person name="Montmayeur A."/>
            <person name="Mulrain L."/>
            <person name="Navidi A."/>
            <person name="Naylor J."/>
            <person name="Negash T."/>
            <person name="Nguyen T."/>
            <person name="Nguyen N."/>
            <person name="Nicol R."/>
            <person name="Norbu C."/>
            <person name="Norbu N."/>
            <person name="Novod N."/>
            <person name="O'Neill B."/>
            <person name="Osman S."/>
            <person name="Markiewicz E."/>
            <person name="Oyono O.L."/>
            <person name="Patti C."/>
            <person name="Phunkhang P."/>
            <person name="Pierre F."/>
            <person name="Priest M."/>
            <person name="Raghuraman S."/>
            <person name="Rege F."/>
            <person name="Reyes R."/>
            <person name="Rise C."/>
            <person name="Rogov P."/>
            <person name="Ross K."/>
            <person name="Ryan E."/>
            <person name="Settipalli S."/>
            <person name="Shea T."/>
            <person name="Sherpa N."/>
            <person name="Shi L."/>
            <person name="Shih D."/>
            <person name="Sparrow T."/>
            <person name="Spaulding J."/>
            <person name="Stalker J."/>
            <person name="Stange-Thomann N."/>
            <person name="Stavropoulos S."/>
            <person name="Stone C."/>
            <person name="Strader C."/>
            <person name="Tesfaye S."/>
            <person name="Thomson T."/>
            <person name="Thoulutsang Y."/>
            <person name="Thoulutsang D."/>
            <person name="Topham K."/>
            <person name="Topping I."/>
            <person name="Tsamla T."/>
            <person name="Vassiliev H."/>
            <person name="Vo A."/>
            <person name="Wangchuk T."/>
            <person name="Wangdi T."/>
            <person name="Weiand M."/>
            <person name="Wilkinson J."/>
            <person name="Wilson A."/>
            <person name="Yadav S."/>
            <person name="Young G."/>
            <person name="Yu Q."/>
            <person name="Zembek L."/>
            <person name="Zhong D."/>
            <person name="Zimmer A."/>
            <person name="Zwirko Z."/>
            <person name="Jaffe D.B."/>
            <person name="Alvarez P."/>
            <person name="Brockman W."/>
            <person name="Butler J."/>
            <person name="Chin C."/>
            <person name="Gnerre S."/>
            <person name="Grabherr M."/>
            <person name="Kleber M."/>
            <person name="Mauceli E."/>
            <person name="MacCallum I."/>
        </authorList>
    </citation>
    <scope>NUCLEOTIDE SEQUENCE [LARGE SCALE GENOMIC DNA]</scope>
    <source>
        <strain evidence="2">white501</strain>
    </source>
</reference>
<gene>
    <name evidence="1" type="primary">Dsim\GD12983</name>
    <name evidence="1" type="ORF">Dsim_GD12983</name>
</gene>